<keyword evidence="3" id="KW-1185">Reference proteome</keyword>
<name>A0A4R0R635_9APHY</name>
<evidence type="ECO:0008006" key="4">
    <source>
        <dbReference type="Google" id="ProtNLM"/>
    </source>
</evidence>
<dbReference type="InterPro" id="IPR050982">
    <property type="entry name" value="Auxin_biosynth/cation_transpt"/>
</dbReference>
<keyword evidence="1" id="KW-0560">Oxidoreductase</keyword>
<proteinExistence type="predicted"/>
<dbReference type="InterPro" id="IPR036188">
    <property type="entry name" value="FAD/NAD-bd_sf"/>
</dbReference>
<dbReference type="GO" id="GO:0050660">
    <property type="term" value="F:flavin adenine dinucleotide binding"/>
    <property type="evidence" value="ECO:0007669"/>
    <property type="project" value="TreeGrafter"/>
</dbReference>
<comment type="caution">
    <text evidence="2">The sequence shown here is derived from an EMBL/GenBank/DDBJ whole genome shotgun (WGS) entry which is preliminary data.</text>
</comment>
<dbReference type="OrthoDB" id="74360at2759"/>
<dbReference type="GO" id="GO:0004497">
    <property type="term" value="F:monooxygenase activity"/>
    <property type="evidence" value="ECO:0007669"/>
    <property type="project" value="TreeGrafter"/>
</dbReference>
<dbReference type="STRING" id="92696.A0A4R0R635"/>
<accession>A0A4R0R635</accession>
<dbReference type="Gene3D" id="3.50.50.60">
    <property type="entry name" value="FAD/NAD(P)-binding domain"/>
    <property type="match status" value="2"/>
</dbReference>
<dbReference type="Proteomes" id="UP000292702">
    <property type="component" value="Unassembled WGS sequence"/>
</dbReference>
<organism evidence="2 3">
    <name type="scientific">Steccherinum ochraceum</name>
    <dbReference type="NCBI Taxonomy" id="92696"/>
    <lineage>
        <taxon>Eukaryota</taxon>
        <taxon>Fungi</taxon>
        <taxon>Dikarya</taxon>
        <taxon>Basidiomycota</taxon>
        <taxon>Agaricomycotina</taxon>
        <taxon>Agaricomycetes</taxon>
        <taxon>Polyporales</taxon>
        <taxon>Steccherinaceae</taxon>
        <taxon>Steccherinum</taxon>
    </lineage>
</organism>
<evidence type="ECO:0000256" key="1">
    <source>
        <dbReference type="ARBA" id="ARBA00023002"/>
    </source>
</evidence>
<dbReference type="AlphaFoldDB" id="A0A4R0R635"/>
<evidence type="ECO:0000313" key="3">
    <source>
        <dbReference type="Proteomes" id="UP000292702"/>
    </source>
</evidence>
<dbReference type="PANTHER" id="PTHR43539:SF68">
    <property type="entry name" value="FLAVIN-BINDING MONOOXYGENASE-LIKE PROTEIN (AFU_ORTHOLOGUE AFUA_4G09220)"/>
    <property type="match status" value="1"/>
</dbReference>
<dbReference type="Pfam" id="PF13738">
    <property type="entry name" value="Pyr_redox_3"/>
    <property type="match status" value="1"/>
</dbReference>
<evidence type="ECO:0000313" key="2">
    <source>
        <dbReference type="EMBL" id="TCD61856.1"/>
    </source>
</evidence>
<reference evidence="2 3" key="1">
    <citation type="submission" date="2018-11" db="EMBL/GenBank/DDBJ databases">
        <title>Genome assembly of Steccherinum ochraceum LE-BIN_3174, the white-rot fungus of the Steccherinaceae family (The Residual Polyporoid clade, Polyporales, Basidiomycota).</title>
        <authorList>
            <person name="Fedorova T.V."/>
            <person name="Glazunova O.A."/>
            <person name="Landesman E.O."/>
            <person name="Moiseenko K.V."/>
            <person name="Psurtseva N.V."/>
            <person name="Savinova O.S."/>
            <person name="Shakhova N.V."/>
            <person name="Tyazhelova T.V."/>
            <person name="Vasina D.V."/>
        </authorList>
    </citation>
    <scope>NUCLEOTIDE SEQUENCE [LARGE SCALE GENOMIC DNA]</scope>
    <source>
        <strain evidence="2 3">LE-BIN_3174</strain>
    </source>
</reference>
<dbReference type="SUPFAM" id="SSF54427">
    <property type="entry name" value="NTF2-like"/>
    <property type="match status" value="1"/>
</dbReference>
<dbReference type="SUPFAM" id="SSF51905">
    <property type="entry name" value="FAD/NAD(P)-binding domain"/>
    <property type="match status" value="2"/>
</dbReference>
<dbReference type="EMBL" id="RWJN01000424">
    <property type="protein sequence ID" value="TCD61856.1"/>
    <property type="molecule type" value="Genomic_DNA"/>
</dbReference>
<dbReference type="PANTHER" id="PTHR43539">
    <property type="entry name" value="FLAVIN-BINDING MONOOXYGENASE-LIKE PROTEIN (AFU_ORTHOLOGUE AFUA_4G09220)"/>
    <property type="match status" value="1"/>
</dbReference>
<protein>
    <recommendedName>
        <fullName evidence="4">FAD/NAD(P)-binding domain-containing protein</fullName>
    </recommendedName>
</protein>
<dbReference type="InterPro" id="IPR032710">
    <property type="entry name" value="NTF2-like_dom_sf"/>
</dbReference>
<sequence>MTQDTDPRRISLAWLARFADALCAGDSSTTTTLFHPDGWFRDALALSWQFRSLEGSAKIRQYLADKLKPGYITDVKHYEDAWIRPAFYAAGKYGKGIELAFSYETPVAHGKGVARLVWEPLSEQWKALSVCMSITDLTGHEAIDHELGIYGGHTLAWADVAAERRAEVEASPQVLIIGAGHTGLMAAAACKQQNIRALVIERHERVGDLWRKRYPTLVLHTTRRQNELLYQPYPTSWPEFIAKDKYADWLESYVTFQDLVVWTNSQMDGHPVYHDETRSWDVTINQNGHTIIVHPTHIVMATGALGQPFLPNLPGRNLFPGRVCHGAHYQGGPSYAGERIVVVGAGNTAIDICQDLCFHKAKSVTMVQRSVTCVIDGETSARLGRKIWADEAPSEVGDLRFTSLPLGLFKKMQQDRVHEMWEQDAPMFEKLKKGGLELYMGPENEGSLMLVLETGGGYWQDKGGADLIGRGDIKVKQGTTPVEFTANGLLFADGSTLEADSIVFATGYSPMREYATKLFGEDTLRRVREGALYGVNKEGEYNFTHKPTGHPGLWFGAGGVLIARPMARQLALQLKAIELGLMPAEGQQ</sequence>
<gene>
    <name evidence="2" type="ORF">EIP91_007825</name>
</gene>
<dbReference type="PRINTS" id="PR00419">
    <property type="entry name" value="ADXRDTASE"/>
</dbReference>